<evidence type="ECO:0000313" key="3">
    <source>
        <dbReference type="Proteomes" id="UP000617734"/>
    </source>
</evidence>
<proteinExistence type="predicted"/>
<reference evidence="2" key="1">
    <citation type="journal article" date="2014" name="Int. J. Syst. Evol. Microbiol.">
        <title>Complete genome sequence of Corynebacterium casei LMG S-19264T (=DSM 44701T), isolated from a smear-ripened cheese.</title>
        <authorList>
            <consortium name="US DOE Joint Genome Institute (JGI-PGF)"/>
            <person name="Walter F."/>
            <person name="Albersmeier A."/>
            <person name="Kalinowski J."/>
            <person name="Ruckert C."/>
        </authorList>
    </citation>
    <scope>NUCLEOTIDE SEQUENCE</scope>
    <source>
        <strain evidence="2">JCM 4646</strain>
    </source>
</reference>
<dbReference type="RefSeq" id="WP_190212579.1">
    <property type="nucleotide sequence ID" value="NZ_BNBO01000025.1"/>
</dbReference>
<reference evidence="2" key="2">
    <citation type="submission" date="2020-09" db="EMBL/GenBank/DDBJ databases">
        <authorList>
            <person name="Sun Q."/>
            <person name="Ohkuma M."/>
        </authorList>
    </citation>
    <scope>NUCLEOTIDE SEQUENCE</scope>
    <source>
        <strain evidence="2">JCM 4646</strain>
    </source>
</reference>
<dbReference type="GeneID" id="95354775"/>
<keyword evidence="3" id="KW-1185">Reference proteome</keyword>
<keyword evidence="1" id="KW-0472">Membrane</keyword>
<gene>
    <name evidence="2" type="ORF">GCM10018781_43820</name>
</gene>
<dbReference type="Proteomes" id="UP000617734">
    <property type="component" value="Unassembled WGS sequence"/>
</dbReference>
<dbReference type="AlphaFoldDB" id="A0A919G0C7"/>
<name>A0A919G0C7_9ACTN</name>
<accession>A0A919G0C7</accession>
<keyword evidence="1" id="KW-0812">Transmembrane</keyword>
<sequence>MADADHDHSLTQPLSRAARLWSGGALHRHQLPLTVVGLACLAVGIVVAVAVPDTDGPAWVMAVAGCLAAGVLLLGRIAFTVLRHGRGVTL</sequence>
<evidence type="ECO:0000313" key="2">
    <source>
        <dbReference type="EMBL" id="GHH75284.1"/>
    </source>
</evidence>
<keyword evidence="1" id="KW-1133">Transmembrane helix</keyword>
<feature type="transmembrane region" description="Helical" evidence="1">
    <location>
        <begin position="58"/>
        <end position="79"/>
    </location>
</feature>
<dbReference type="EMBL" id="BNBO01000025">
    <property type="protein sequence ID" value="GHH75284.1"/>
    <property type="molecule type" value="Genomic_DNA"/>
</dbReference>
<protein>
    <submittedName>
        <fullName evidence="2">Uncharacterized protein</fullName>
    </submittedName>
</protein>
<comment type="caution">
    <text evidence="2">The sequence shown here is derived from an EMBL/GenBank/DDBJ whole genome shotgun (WGS) entry which is preliminary data.</text>
</comment>
<evidence type="ECO:0000256" key="1">
    <source>
        <dbReference type="SAM" id="Phobius"/>
    </source>
</evidence>
<organism evidence="2 3">
    <name type="scientific">Kitasatospora indigofera</name>
    <dbReference type="NCBI Taxonomy" id="67307"/>
    <lineage>
        <taxon>Bacteria</taxon>
        <taxon>Bacillati</taxon>
        <taxon>Actinomycetota</taxon>
        <taxon>Actinomycetes</taxon>
        <taxon>Kitasatosporales</taxon>
        <taxon>Streptomycetaceae</taxon>
        <taxon>Kitasatospora</taxon>
    </lineage>
</organism>
<feature type="transmembrane region" description="Helical" evidence="1">
    <location>
        <begin position="31"/>
        <end position="52"/>
    </location>
</feature>